<dbReference type="GO" id="GO:0046872">
    <property type="term" value="F:metal ion binding"/>
    <property type="evidence" value="ECO:0007669"/>
    <property type="project" value="UniProtKB-KW"/>
</dbReference>
<dbReference type="FunFam" id="3.20.19.10:FF:000001">
    <property type="entry name" value="Aconitate hydratase"/>
    <property type="match status" value="1"/>
</dbReference>
<dbReference type="InterPro" id="IPR006249">
    <property type="entry name" value="Aconitase/IRP2"/>
</dbReference>
<dbReference type="HOGENOM" id="CLU_013476_2_1_4"/>
<keyword evidence="10 13" id="KW-0411">Iron-sulfur</keyword>
<evidence type="ECO:0000313" key="17">
    <source>
        <dbReference type="Proteomes" id="UP000007883"/>
    </source>
</evidence>
<dbReference type="Pfam" id="PF00330">
    <property type="entry name" value="Aconitase"/>
    <property type="match status" value="1"/>
</dbReference>
<dbReference type="Proteomes" id="UP000007883">
    <property type="component" value="Chromosome"/>
</dbReference>
<dbReference type="InterPro" id="IPR000573">
    <property type="entry name" value="AconitaseA/IPMdHydase_ssu_swvl"/>
</dbReference>
<dbReference type="PRINTS" id="PR00415">
    <property type="entry name" value="ACONITASE"/>
</dbReference>
<evidence type="ECO:0000256" key="13">
    <source>
        <dbReference type="RuleBase" id="RU361275"/>
    </source>
</evidence>
<dbReference type="InterPro" id="IPR018136">
    <property type="entry name" value="Aconitase_4Fe-4S_BS"/>
</dbReference>
<keyword evidence="5 13" id="KW-0004">4Fe-4S</keyword>
<dbReference type="GO" id="GO:0006099">
    <property type="term" value="P:tricarboxylic acid cycle"/>
    <property type="evidence" value="ECO:0007669"/>
    <property type="project" value="UniProtKB-UniPathway"/>
</dbReference>
<comment type="cofactor">
    <cofactor evidence="1">
        <name>[4Fe-4S] cluster</name>
        <dbReference type="ChEBI" id="CHEBI:49883"/>
    </cofactor>
</comment>
<dbReference type="CDD" id="cd01580">
    <property type="entry name" value="AcnA_IRP_Swivel"/>
    <property type="match status" value="1"/>
</dbReference>
<dbReference type="SUPFAM" id="SSF53732">
    <property type="entry name" value="Aconitase iron-sulfur domain"/>
    <property type="match status" value="1"/>
</dbReference>
<accession>I0HVY3</accession>
<dbReference type="EC" id="4.2.1.3" evidence="13"/>
<comment type="pathway">
    <text evidence="2">Carbohydrate metabolism; tricarboxylic acid cycle; isocitrate from oxaloacetate: step 2/2.</text>
</comment>
<keyword evidence="17" id="KW-1185">Reference proteome</keyword>
<dbReference type="NCBIfam" id="NF009520">
    <property type="entry name" value="PRK12881.1"/>
    <property type="match status" value="1"/>
</dbReference>
<dbReference type="UniPathway" id="UPA00223">
    <property type="reaction ID" value="UER00718"/>
</dbReference>
<dbReference type="Gene3D" id="3.20.19.10">
    <property type="entry name" value="Aconitase, domain 4"/>
    <property type="match status" value="1"/>
</dbReference>
<dbReference type="PROSITE" id="PS01244">
    <property type="entry name" value="ACONITASE_2"/>
    <property type="match status" value="1"/>
</dbReference>
<feature type="domain" description="Aconitase A/isopropylmalate dehydratase small subunit swivel" evidence="15">
    <location>
        <begin position="699"/>
        <end position="835"/>
    </location>
</feature>
<dbReference type="RefSeq" id="WP_014430022.1">
    <property type="nucleotide sequence ID" value="NC_017075.1"/>
</dbReference>
<evidence type="ECO:0000256" key="1">
    <source>
        <dbReference type="ARBA" id="ARBA00001966"/>
    </source>
</evidence>
<comment type="catalytic activity">
    <reaction evidence="12 13">
        <text>citrate = D-threo-isocitrate</text>
        <dbReference type="Rhea" id="RHEA:10336"/>
        <dbReference type="ChEBI" id="CHEBI:15562"/>
        <dbReference type="ChEBI" id="CHEBI:16947"/>
        <dbReference type="EC" id="4.2.1.3"/>
    </reaction>
</comment>
<evidence type="ECO:0000313" key="16">
    <source>
        <dbReference type="EMBL" id="BAL97170.1"/>
    </source>
</evidence>
<evidence type="ECO:0000256" key="6">
    <source>
        <dbReference type="ARBA" id="ARBA00022532"/>
    </source>
</evidence>
<dbReference type="STRING" id="983917.RGE_38310"/>
<evidence type="ECO:0000256" key="9">
    <source>
        <dbReference type="ARBA" id="ARBA00023004"/>
    </source>
</evidence>
<dbReference type="FunFam" id="3.30.499.10:FF:000020">
    <property type="entry name" value="Aconitate hydratase A"/>
    <property type="match status" value="1"/>
</dbReference>
<keyword evidence="6" id="KW-0816">Tricarboxylic acid cycle</keyword>
<dbReference type="PROSITE" id="PS00450">
    <property type="entry name" value="ACONITASE_1"/>
    <property type="match status" value="1"/>
</dbReference>
<keyword evidence="8" id="KW-0694">RNA-binding</keyword>
<evidence type="ECO:0000256" key="11">
    <source>
        <dbReference type="ARBA" id="ARBA00023239"/>
    </source>
</evidence>
<feature type="domain" description="Aconitase/3-isopropylmalate dehydratase large subunit alpha/beta/alpha" evidence="14">
    <location>
        <begin position="80"/>
        <end position="568"/>
    </location>
</feature>
<evidence type="ECO:0000256" key="8">
    <source>
        <dbReference type="ARBA" id="ARBA00022884"/>
    </source>
</evidence>
<keyword evidence="9 13" id="KW-0408">Iron</keyword>
<comment type="function">
    <text evidence="13">Catalyzes the isomerization of citrate to isocitrate via cis-aconitate.</text>
</comment>
<dbReference type="InterPro" id="IPR015928">
    <property type="entry name" value="Aconitase/3IPM_dehydase_swvl"/>
</dbReference>
<dbReference type="NCBIfam" id="NF006757">
    <property type="entry name" value="PRK09277.1"/>
    <property type="match status" value="1"/>
</dbReference>
<organism evidence="16 17">
    <name type="scientific">Rubrivivax gelatinosus (strain NBRC 100245 / IL144)</name>
    <dbReference type="NCBI Taxonomy" id="983917"/>
    <lineage>
        <taxon>Bacteria</taxon>
        <taxon>Pseudomonadati</taxon>
        <taxon>Pseudomonadota</taxon>
        <taxon>Betaproteobacteria</taxon>
        <taxon>Burkholderiales</taxon>
        <taxon>Sphaerotilaceae</taxon>
        <taxon>Rubrivivax</taxon>
    </lineage>
</organism>
<evidence type="ECO:0000256" key="4">
    <source>
        <dbReference type="ARBA" id="ARBA00011245"/>
    </source>
</evidence>
<evidence type="ECO:0000259" key="15">
    <source>
        <dbReference type="Pfam" id="PF00694"/>
    </source>
</evidence>
<sequence length="909" mass="98056">MPRNAAAHPFAETIRRFEAASGEEGRLFSLPALAERFPGVARLPVSLRIVLESVLRHCDGRKVTAEHVAQLAGWAPKAPRSEEIPFVVARVVLQDFTGVPLLADLAAMRNVAERLGRDPKTIEPLVPVDLVVDHSVMVDHYGSPQALDLNMQLEFRRNRERYQFMKWGMGAFSTFGVVPPGFGIVHQVNLEYLARGVHRGADGVVYPDTLVGTDSHTTMINGVGVVGWGVGGIEAEAAMLDQPVYLLTPDVVGFELSGRLREGVTATDLVLTITEILRREKVVGKFVEFCGEGTRSLSVPDRATIANMAPEYGATMGFFPVDEKTVEYFAGTGRTAAEIEAFEAYFRAQGLFGVPAAGAIEYSSLIRLDLSTVAPSLAGPKRPQDRIEIGDVKRRFAELFSAPVAANGFGQPASRLGRPVKAGDGPELRNGDVLIAAITSCTNTSNPGVMLAAGLLAKKAVEAGLTVKPHVKTSLAPGSRIVTEYLTKTGLLPYLERLGFAVAAYGCTTCIGNAGDLAPELNDAITANDLVCAAVLSGNRNFEARIHPNLKANFLASPPLVVAYAIAGTVQRDLMTEPVGTAHDGREIWLGDIWPTSDEVAALMRSAMDGPAYRRNYARVQAEPGALWQQIAGAGGEVYSWPKSTYIAEPPFFRDFQLAPPPVQPGVRGARIIGLFGDSITTDHISPAGSFRETTPAGRYLLEQGVLPADFNSYGARRGHHEVMMRGTFANVRIKNLMIPPREDGSRVEGGYTLYRDGTGKPELLPIYDAAMRYVATGVPTVVFAGEEYGTGSSRDWAAKGTMLLGIQAVVARSFERIHRSNLIGMGVLPLQFKPGESWQSLGLAGDETVDVRLDLPVRPLSDATLVLSAADGTRREVAVTLRIDTPIEVEYWRHGGILPYVLRQLLAG</sequence>
<dbReference type="InterPro" id="IPR044137">
    <property type="entry name" value="AcnA_IRP_Swivel"/>
</dbReference>
<gene>
    <name evidence="16" type="primary">acnA</name>
    <name evidence="16" type="ordered locus">RGE_38310</name>
</gene>
<dbReference type="InterPro" id="IPR001030">
    <property type="entry name" value="Acoase/IPM_deHydtase_lsu_aba"/>
</dbReference>
<proteinExistence type="inferred from homology"/>
<dbReference type="KEGG" id="rge:RGE_38310"/>
<dbReference type="Pfam" id="PF00694">
    <property type="entry name" value="Aconitase_C"/>
    <property type="match status" value="1"/>
</dbReference>
<dbReference type="Gene3D" id="3.30.499.10">
    <property type="entry name" value="Aconitase, domain 3"/>
    <property type="match status" value="2"/>
</dbReference>
<dbReference type="PANTHER" id="PTHR11670">
    <property type="entry name" value="ACONITASE/IRON-RESPONSIVE ELEMENT FAMILY MEMBER"/>
    <property type="match status" value="1"/>
</dbReference>
<reference evidence="16 17" key="1">
    <citation type="journal article" date="2012" name="J. Bacteriol.">
        <title>Complete genome sequence of phototrophic betaproteobacterium Rubrivivax gelatinosus IL144.</title>
        <authorList>
            <person name="Nagashima S."/>
            <person name="Kamimura A."/>
            <person name="Shimizu T."/>
            <person name="Nakamura-isaki S."/>
            <person name="Aono E."/>
            <person name="Sakamoto K."/>
            <person name="Ichikawa N."/>
            <person name="Nakazawa H."/>
            <person name="Sekine M."/>
            <person name="Yamazaki S."/>
            <person name="Fujita N."/>
            <person name="Shimada K."/>
            <person name="Hanada S."/>
            <person name="Nagashima K.V.P."/>
        </authorList>
    </citation>
    <scope>NUCLEOTIDE SEQUENCE [LARGE SCALE GENOMIC DNA]</scope>
    <source>
        <strain evidence="17">NBRC 100245 / IL144</strain>
    </source>
</reference>
<comment type="similarity">
    <text evidence="3 13">Belongs to the aconitase/IPM isomerase family.</text>
</comment>
<evidence type="ECO:0000256" key="2">
    <source>
        <dbReference type="ARBA" id="ARBA00004717"/>
    </source>
</evidence>
<evidence type="ECO:0000256" key="5">
    <source>
        <dbReference type="ARBA" id="ARBA00022485"/>
    </source>
</evidence>
<comment type="subunit">
    <text evidence="4">Monomer.</text>
</comment>
<evidence type="ECO:0000256" key="10">
    <source>
        <dbReference type="ARBA" id="ARBA00023014"/>
    </source>
</evidence>
<dbReference type="Gene3D" id="6.10.190.10">
    <property type="match status" value="1"/>
</dbReference>
<evidence type="ECO:0000256" key="12">
    <source>
        <dbReference type="ARBA" id="ARBA00023501"/>
    </source>
</evidence>
<evidence type="ECO:0000256" key="7">
    <source>
        <dbReference type="ARBA" id="ARBA00022723"/>
    </source>
</evidence>
<keyword evidence="11 13" id="KW-0456">Lyase</keyword>
<keyword evidence="7" id="KW-0479">Metal-binding</keyword>
<dbReference type="AlphaFoldDB" id="I0HVY3"/>
<name>I0HVY3_RUBGI</name>
<dbReference type="eggNOG" id="COG1048">
    <property type="taxonomic scope" value="Bacteria"/>
</dbReference>
<dbReference type="EMBL" id="AP012320">
    <property type="protein sequence ID" value="BAL97170.1"/>
    <property type="molecule type" value="Genomic_DNA"/>
</dbReference>
<protein>
    <recommendedName>
        <fullName evidence="13">Aconitate hydratase</fullName>
        <shortName evidence="13">Aconitase</shortName>
        <ecNumber evidence="13">4.2.1.3</ecNumber>
    </recommendedName>
</protein>
<dbReference type="GO" id="GO:0003723">
    <property type="term" value="F:RNA binding"/>
    <property type="evidence" value="ECO:0007669"/>
    <property type="project" value="UniProtKB-KW"/>
</dbReference>
<dbReference type="InterPro" id="IPR015931">
    <property type="entry name" value="Acnase/IPM_dHydase_lsu_aba_1/3"/>
</dbReference>
<dbReference type="SUPFAM" id="SSF52016">
    <property type="entry name" value="LeuD/IlvD-like"/>
    <property type="match status" value="1"/>
</dbReference>
<dbReference type="NCBIfam" id="TIGR01341">
    <property type="entry name" value="aconitase_1"/>
    <property type="match status" value="1"/>
</dbReference>
<evidence type="ECO:0000256" key="3">
    <source>
        <dbReference type="ARBA" id="ARBA00007185"/>
    </source>
</evidence>
<dbReference type="GO" id="GO:0051539">
    <property type="term" value="F:4 iron, 4 sulfur cluster binding"/>
    <property type="evidence" value="ECO:0007669"/>
    <property type="project" value="UniProtKB-KW"/>
</dbReference>
<evidence type="ECO:0000259" key="14">
    <source>
        <dbReference type="Pfam" id="PF00330"/>
    </source>
</evidence>
<dbReference type="PATRIC" id="fig|983917.3.peg.3741"/>
<dbReference type="InterPro" id="IPR036008">
    <property type="entry name" value="Aconitase_4Fe-4S_dom"/>
</dbReference>
<dbReference type="GO" id="GO:0003994">
    <property type="term" value="F:aconitate hydratase activity"/>
    <property type="evidence" value="ECO:0007669"/>
    <property type="project" value="UniProtKB-EC"/>
</dbReference>